<sequence length="214" mass="22843">MPIPRYPPPPQAILSTSIAGRHQLSALTAAADGNGLYWSEGTMDFQNLEIFGRTESGTGYGSSSFIYLDGFSTSKGGSIAAFITAKRLDWAIFPGFTGAPFRCAKHTRVYELRVKGTALSVRSLTFSAFKGLWFRGPHFDFKFCTLTFIASLTAIAVAAGRALAQPVAENHTVTFNNRFLVVVTPTLVRIGGTGLASGAAYTVTGPIFGAKAFL</sequence>
<keyword evidence="2" id="KW-1185">Reference proteome</keyword>
<name>A0A8H7CIP4_9AGAR</name>
<accession>A0A8H7CIP4</accession>
<reference evidence="1" key="1">
    <citation type="submission" date="2020-05" db="EMBL/GenBank/DDBJ databases">
        <title>Mycena genomes resolve the evolution of fungal bioluminescence.</title>
        <authorList>
            <person name="Tsai I.J."/>
        </authorList>
    </citation>
    <scope>NUCLEOTIDE SEQUENCE</scope>
    <source>
        <strain evidence="1">160909Yilan</strain>
    </source>
</reference>
<protein>
    <submittedName>
        <fullName evidence="1">Uncharacterized protein</fullName>
    </submittedName>
</protein>
<evidence type="ECO:0000313" key="1">
    <source>
        <dbReference type="EMBL" id="KAF7337407.1"/>
    </source>
</evidence>
<gene>
    <name evidence="1" type="ORF">MSAN_02267100</name>
</gene>
<organism evidence="1 2">
    <name type="scientific">Mycena sanguinolenta</name>
    <dbReference type="NCBI Taxonomy" id="230812"/>
    <lineage>
        <taxon>Eukaryota</taxon>
        <taxon>Fungi</taxon>
        <taxon>Dikarya</taxon>
        <taxon>Basidiomycota</taxon>
        <taxon>Agaricomycotina</taxon>
        <taxon>Agaricomycetes</taxon>
        <taxon>Agaricomycetidae</taxon>
        <taxon>Agaricales</taxon>
        <taxon>Marasmiineae</taxon>
        <taxon>Mycenaceae</taxon>
        <taxon>Mycena</taxon>
    </lineage>
</organism>
<proteinExistence type="predicted"/>
<evidence type="ECO:0000313" key="2">
    <source>
        <dbReference type="Proteomes" id="UP000623467"/>
    </source>
</evidence>
<dbReference type="Proteomes" id="UP000623467">
    <property type="component" value="Unassembled WGS sequence"/>
</dbReference>
<comment type="caution">
    <text evidence="1">The sequence shown here is derived from an EMBL/GenBank/DDBJ whole genome shotgun (WGS) entry which is preliminary data.</text>
</comment>
<dbReference type="AlphaFoldDB" id="A0A8H7CIP4"/>
<dbReference type="EMBL" id="JACAZH010000034">
    <property type="protein sequence ID" value="KAF7337407.1"/>
    <property type="molecule type" value="Genomic_DNA"/>
</dbReference>